<protein>
    <submittedName>
        <fullName evidence="4">Uncharacterized protein</fullName>
    </submittedName>
</protein>
<sequence length="83" mass="9267">MMDSSNHQYWNALGVVCCSKGVNNNVLAQHAFIKSIQCQPNNAVAWTNLGALYLVNENIQLSHQAFKVAQSLEPSYVRCWIGQ</sequence>
<dbReference type="Gene3D" id="1.25.40.10">
    <property type="entry name" value="Tetratricopeptide repeat domain"/>
    <property type="match status" value="1"/>
</dbReference>
<evidence type="ECO:0000256" key="3">
    <source>
        <dbReference type="PROSITE-ProRule" id="PRU00339"/>
    </source>
</evidence>
<proteinExistence type="predicted"/>
<dbReference type="Pfam" id="PF13431">
    <property type="entry name" value="TPR_17"/>
    <property type="match status" value="1"/>
</dbReference>
<dbReference type="SUPFAM" id="SSF48452">
    <property type="entry name" value="TPR-like"/>
    <property type="match status" value="1"/>
</dbReference>
<dbReference type="AlphaFoldDB" id="A0A2G9RPN5"/>
<dbReference type="PROSITE" id="PS50005">
    <property type="entry name" value="TPR"/>
    <property type="match status" value="1"/>
</dbReference>
<gene>
    <name evidence="4" type="ORF">AB205_0213400</name>
</gene>
<keyword evidence="2 3" id="KW-0802">TPR repeat</keyword>
<dbReference type="InterPro" id="IPR011990">
    <property type="entry name" value="TPR-like_helical_dom_sf"/>
</dbReference>
<dbReference type="Proteomes" id="UP000228934">
    <property type="component" value="Unassembled WGS sequence"/>
</dbReference>
<dbReference type="OrthoDB" id="421075at2759"/>
<reference evidence="5" key="1">
    <citation type="journal article" date="2017" name="Nat. Commun.">
        <title>The North American bullfrog draft genome provides insight into hormonal regulation of long noncoding RNA.</title>
        <authorList>
            <person name="Hammond S.A."/>
            <person name="Warren R.L."/>
            <person name="Vandervalk B.P."/>
            <person name="Kucuk E."/>
            <person name="Khan H."/>
            <person name="Gibb E.A."/>
            <person name="Pandoh P."/>
            <person name="Kirk H."/>
            <person name="Zhao Y."/>
            <person name="Jones M."/>
            <person name="Mungall A.J."/>
            <person name="Coope R."/>
            <person name="Pleasance S."/>
            <person name="Moore R.A."/>
            <person name="Holt R.A."/>
            <person name="Round J.M."/>
            <person name="Ohora S."/>
            <person name="Walle B.V."/>
            <person name="Veldhoen N."/>
            <person name="Helbing C.C."/>
            <person name="Birol I."/>
        </authorList>
    </citation>
    <scope>NUCLEOTIDE SEQUENCE [LARGE SCALE GENOMIC DNA]</scope>
</reference>
<dbReference type="PANTHER" id="PTHR15704">
    <property type="entry name" value="SUPERKILLER 3 PROTEIN-RELATED"/>
    <property type="match status" value="1"/>
</dbReference>
<feature type="non-terminal residue" evidence="4">
    <location>
        <position position="83"/>
    </location>
</feature>
<name>A0A2G9RPN5_AQUCT</name>
<evidence type="ECO:0000313" key="4">
    <source>
        <dbReference type="EMBL" id="PIO29705.1"/>
    </source>
</evidence>
<keyword evidence="1" id="KW-0677">Repeat</keyword>
<keyword evidence="5" id="KW-1185">Reference proteome</keyword>
<accession>A0A2G9RPN5</accession>
<dbReference type="EMBL" id="KV934076">
    <property type="protein sequence ID" value="PIO29705.1"/>
    <property type="molecule type" value="Genomic_DNA"/>
</dbReference>
<dbReference type="InterPro" id="IPR019734">
    <property type="entry name" value="TPR_rpt"/>
</dbReference>
<dbReference type="InterPro" id="IPR039226">
    <property type="entry name" value="Ski3/TTC37"/>
</dbReference>
<dbReference type="GO" id="GO:0006401">
    <property type="term" value="P:RNA catabolic process"/>
    <property type="evidence" value="ECO:0007669"/>
    <property type="project" value="InterPro"/>
</dbReference>
<evidence type="ECO:0000256" key="1">
    <source>
        <dbReference type="ARBA" id="ARBA00022737"/>
    </source>
</evidence>
<dbReference type="GO" id="GO:0055087">
    <property type="term" value="C:Ski complex"/>
    <property type="evidence" value="ECO:0007669"/>
    <property type="project" value="InterPro"/>
</dbReference>
<evidence type="ECO:0000256" key="2">
    <source>
        <dbReference type="ARBA" id="ARBA00022803"/>
    </source>
</evidence>
<dbReference type="PANTHER" id="PTHR15704:SF7">
    <property type="entry name" value="SUPERKILLER COMPLEX PROTEIN 3"/>
    <property type="match status" value="1"/>
</dbReference>
<feature type="repeat" description="TPR" evidence="3">
    <location>
        <begin position="43"/>
        <end position="76"/>
    </location>
</feature>
<evidence type="ECO:0000313" key="5">
    <source>
        <dbReference type="Proteomes" id="UP000228934"/>
    </source>
</evidence>
<organism evidence="4 5">
    <name type="scientific">Aquarana catesbeiana</name>
    <name type="common">American bullfrog</name>
    <name type="synonym">Rana catesbeiana</name>
    <dbReference type="NCBI Taxonomy" id="8400"/>
    <lineage>
        <taxon>Eukaryota</taxon>
        <taxon>Metazoa</taxon>
        <taxon>Chordata</taxon>
        <taxon>Craniata</taxon>
        <taxon>Vertebrata</taxon>
        <taxon>Euteleostomi</taxon>
        <taxon>Amphibia</taxon>
        <taxon>Batrachia</taxon>
        <taxon>Anura</taxon>
        <taxon>Neobatrachia</taxon>
        <taxon>Ranoidea</taxon>
        <taxon>Ranidae</taxon>
        <taxon>Aquarana</taxon>
    </lineage>
</organism>